<sequence length="345" mass="39841">MSNDKKQQRWIIGSKRFTAMVVTLAAFLVLLGLYVSGSDAVRTELVMLGAVICLFIIIFIALSLSNESRYRGNNSIADGFRKQIENGEYFNKESWQKEYDSYCAGHPLKSLSALSFQSDISCRYLRRLLKIFWICVLIPFISLACSVFITAPCHAGLFGFKFFWTVLAFACMFATGIMGFLYLLSFRPFSSWLGTHPKYREQKDEIKNSYIEGDAFTCSCNSVVVGKKYVHAFDGTDFFTEEKDNLKDVKVQVERLMIYTHSRHSEIYVEDEYHFRIVFCCGEGDILKEYGITLDQFQVKMIMDRFFPDVSWKDRVAFTERKTYYSSFASMRNCISEPVMDDNAQ</sequence>
<evidence type="ECO:0000313" key="2">
    <source>
        <dbReference type="EMBL" id="SFP72407.1"/>
    </source>
</evidence>
<keyword evidence="1" id="KW-0472">Membrane</keyword>
<reference evidence="2 3" key="1">
    <citation type="submission" date="2016-10" db="EMBL/GenBank/DDBJ databases">
        <authorList>
            <person name="Varghese N."/>
            <person name="Submissions S."/>
        </authorList>
    </citation>
    <scope>NUCLEOTIDE SEQUENCE [LARGE SCALE GENOMIC DNA]</scope>
    <source>
        <strain evidence="2 3">DSM 1361</strain>
    </source>
</reference>
<feature type="transmembrane region" description="Helical" evidence="1">
    <location>
        <begin position="162"/>
        <end position="184"/>
    </location>
</feature>
<dbReference type="RefSeq" id="WP_093143594.1">
    <property type="nucleotide sequence ID" value="NZ_FOXF01000063.1"/>
</dbReference>
<protein>
    <submittedName>
        <fullName evidence="2">Uncharacterized protein</fullName>
    </submittedName>
</protein>
<gene>
    <name evidence="2" type="ORF">SAMN02910344_02151</name>
</gene>
<keyword evidence="1" id="KW-1133">Transmembrane helix</keyword>
<dbReference type="Proteomes" id="UP000243745">
    <property type="component" value="Unassembled WGS sequence"/>
</dbReference>
<evidence type="ECO:0000256" key="1">
    <source>
        <dbReference type="SAM" id="Phobius"/>
    </source>
</evidence>
<organism evidence="2 3">
    <name type="scientific">Ruminobacter amylophilus</name>
    <dbReference type="NCBI Taxonomy" id="867"/>
    <lineage>
        <taxon>Bacteria</taxon>
        <taxon>Pseudomonadati</taxon>
        <taxon>Pseudomonadota</taxon>
        <taxon>Gammaproteobacteria</taxon>
        <taxon>Aeromonadales</taxon>
        <taxon>Succinivibrionaceae</taxon>
        <taxon>Ruminobacter</taxon>
    </lineage>
</organism>
<evidence type="ECO:0000313" key="3">
    <source>
        <dbReference type="Proteomes" id="UP000243745"/>
    </source>
</evidence>
<keyword evidence="3" id="KW-1185">Reference proteome</keyword>
<name>A0A662ZJV5_9GAMM</name>
<accession>A0A662ZJV5</accession>
<keyword evidence="1" id="KW-0812">Transmembrane</keyword>
<dbReference type="AlphaFoldDB" id="A0A662ZJV5"/>
<feature type="transmembrane region" description="Helical" evidence="1">
    <location>
        <begin position="131"/>
        <end position="150"/>
    </location>
</feature>
<dbReference type="EMBL" id="FOXF01000063">
    <property type="protein sequence ID" value="SFP72407.1"/>
    <property type="molecule type" value="Genomic_DNA"/>
</dbReference>
<feature type="transmembrane region" description="Helical" evidence="1">
    <location>
        <begin position="47"/>
        <end position="65"/>
    </location>
</feature>
<proteinExistence type="predicted"/>